<dbReference type="InterPro" id="IPR002818">
    <property type="entry name" value="DJ-1/PfpI"/>
</dbReference>
<dbReference type="CDD" id="cd03134">
    <property type="entry name" value="GATase1_PfpI_like"/>
    <property type="match status" value="1"/>
</dbReference>
<dbReference type="SUPFAM" id="SSF52317">
    <property type="entry name" value="Class I glutamine amidotransferase-like"/>
    <property type="match status" value="1"/>
</dbReference>
<comment type="similarity">
    <text evidence="1">Belongs to the peptidase C56 family.</text>
</comment>
<comment type="caution">
    <text evidence="3">The sequence shown here is derived from an EMBL/GenBank/DDBJ whole genome shotgun (WGS) entry which is preliminary data.</text>
</comment>
<gene>
    <name evidence="3" type="ORF">GCM10023329_48770</name>
</gene>
<evidence type="ECO:0000256" key="1">
    <source>
        <dbReference type="ARBA" id="ARBA00008542"/>
    </source>
</evidence>
<organism evidence="3 4">
    <name type="scientific">Streptomyces sanyensis</name>
    <dbReference type="NCBI Taxonomy" id="568869"/>
    <lineage>
        <taxon>Bacteria</taxon>
        <taxon>Bacillati</taxon>
        <taxon>Actinomycetota</taxon>
        <taxon>Actinomycetes</taxon>
        <taxon>Kitasatosporales</taxon>
        <taxon>Streptomycetaceae</taxon>
        <taxon>Streptomyces</taxon>
    </lineage>
</organism>
<keyword evidence="4" id="KW-1185">Reference proteome</keyword>
<feature type="domain" description="DJ-1/PfpI" evidence="2">
    <location>
        <begin position="1"/>
        <end position="170"/>
    </location>
</feature>
<reference evidence="4" key="1">
    <citation type="journal article" date="2019" name="Int. J. Syst. Evol. Microbiol.">
        <title>The Global Catalogue of Microorganisms (GCM) 10K type strain sequencing project: providing services to taxonomists for standard genome sequencing and annotation.</title>
        <authorList>
            <consortium name="The Broad Institute Genomics Platform"/>
            <consortium name="The Broad Institute Genome Sequencing Center for Infectious Disease"/>
            <person name="Wu L."/>
            <person name="Ma J."/>
        </authorList>
    </citation>
    <scope>NUCLEOTIDE SEQUENCE [LARGE SCALE GENOMIC DNA]</scope>
    <source>
        <strain evidence="4">JCM 18324</strain>
    </source>
</reference>
<dbReference type="InterPro" id="IPR029062">
    <property type="entry name" value="Class_I_gatase-like"/>
</dbReference>
<dbReference type="Proteomes" id="UP001501147">
    <property type="component" value="Unassembled WGS sequence"/>
</dbReference>
<proteinExistence type="inferred from homology"/>
<dbReference type="Pfam" id="PF01965">
    <property type="entry name" value="DJ-1_PfpI"/>
    <property type="match status" value="1"/>
</dbReference>
<protein>
    <submittedName>
        <fullName evidence="3">Type 1 glutamine amidotransferase domain-containing protein</fullName>
    </submittedName>
</protein>
<dbReference type="PROSITE" id="PS51276">
    <property type="entry name" value="PEPTIDASE_C56_PFPI"/>
    <property type="match status" value="1"/>
</dbReference>
<dbReference type="NCBIfam" id="TIGR01382">
    <property type="entry name" value="PfpI"/>
    <property type="match status" value="1"/>
</dbReference>
<dbReference type="Gene3D" id="3.40.50.880">
    <property type="match status" value="1"/>
</dbReference>
<accession>A0ABP9B8P4</accession>
<dbReference type="EMBL" id="BAABJV010000017">
    <property type="protein sequence ID" value="GAA4791211.1"/>
    <property type="molecule type" value="Genomic_DNA"/>
</dbReference>
<keyword evidence="3" id="KW-0315">Glutamine amidotransferase</keyword>
<dbReference type="InterPro" id="IPR006286">
    <property type="entry name" value="C56_PfpI-like"/>
</dbReference>
<dbReference type="RefSeq" id="WP_345615597.1">
    <property type="nucleotide sequence ID" value="NZ_BAABJV010000017.1"/>
</dbReference>
<evidence type="ECO:0000313" key="4">
    <source>
        <dbReference type="Proteomes" id="UP001501147"/>
    </source>
</evidence>
<sequence>MRIAFLTAHEGVEQIELTVPWQALRGAGHETRLLATRPGTVRAFRWLEAADAFPVDEVVAEASPADYGALVLPGGVANPDALRTDVRAVAFARAFMEDGRPVAAICHAPWLLVEADAVRGRTLTSWPSLRTDITNAGGIWLDEPVRVCTAGAGPLVTSRRPGDLDAFLGALTGVLDSGR</sequence>
<dbReference type="PANTHER" id="PTHR42733:SF12">
    <property type="entry name" value="PROTEINASE"/>
    <property type="match status" value="1"/>
</dbReference>
<evidence type="ECO:0000313" key="3">
    <source>
        <dbReference type="EMBL" id="GAA4791211.1"/>
    </source>
</evidence>
<dbReference type="PANTHER" id="PTHR42733">
    <property type="entry name" value="DJ-1 PROTEIN"/>
    <property type="match status" value="1"/>
</dbReference>
<name>A0ABP9B8P4_9ACTN</name>
<evidence type="ECO:0000259" key="2">
    <source>
        <dbReference type="Pfam" id="PF01965"/>
    </source>
</evidence>